<dbReference type="Gene3D" id="2.30.30.40">
    <property type="entry name" value="SH3 Domains"/>
    <property type="match status" value="1"/>
</dbReference>
<proteinExistence type="predicted"/>
<dbReference type="SUPFAM" id="SSF47384">
    <property type="entry name" value="Homodimeric domain of signal transducing histidine kinase"/>
    <property type="match status" value="1"/>
</dbReference>
<dbReference type="PROSITE" id="PS50894">
    <property type="entry name" value="HPT"/>
    <property type="match status" value="1"/>
</dbReference>
<dbReference type="InterPro" id="IPR008207">
    <property type="entry name" value="Sig_transdc_His_kin_Hpt_dom"/>
</dbReference>
<evidence type="ECO:0000256" key="3">
    <source>
        <dbReference type="ARBA" id="ARBA00022553"/>
    </source>
</evidence>
<evidence type="ECO:0000259" key="9">
    <source>
        <dbReference type="PROSITE" id="PS50109"/>
    </source>
</evidence>
<dbReference type="PRINTS" id="PR00344">
    <property type="entry name" value="BCTRLSENSOR"/>
</dbReference>
<dbReference type="InterPro" id="IPR002545">
    <property type="entry name" value="CheW-lke_dom"/>
</dbReference>
<dbReference type="Gene3D" id="2.40.50.180">
    <property type="entry name" value="CheA-289, Domain 4"/>
    <property type="match status" value="1"/>
</dbReference>
<dbReference type="InterPro" id="IPR036061">
    <property type="entry name" value="CheW-like_dom_sf"/>
</dbReference>
<dbReference type="PANTHER" id="PTHR43395">
    <property type="entry name" value="SENSOR HISTIDINE KINASE CHEA"/>
    <property type="match status" value="1"/>
</dbReference>
<dbReference type="Pfam" id="PF01627">
    <property type="entry name" value="Hpt"/>
    <property type="match status" value="1"/>
</dbReference>
<evidence type="ECO:0000259" key="11">
    <source>
        <dbReference type="PROSITE" id="PS50851"/>
    </source>
</evidence>
<evidence type="ECO:0000256" key="5">
    <source>
        <dbReference type="ARBA" id="ARBA00022777"/>
    </source>
</evidence>
<dbReference type="InterPro" id="IPR001789">
    <property type="entry name" value="Sig_transdc_resp-reg_receiver"/>
</dbReference>
<dbReference type="SUPFAM" id="SSF55874">
    <property type="entry name" value="ATPase domain of HSP90 chaperone/DNA topoisomerase II/histidine kinase"/>
    <property type="match status" value="1"/>
</dbReference>
<gene>
    <name evidence="13" type="ORF">HDF16_001444</name>
</gene>
<dbReference type="SUPFAM" id="SSF50341">
    <property type="entry name" value="CheW-like"/>
    <property type="match status" value="2"/>
</dbReference>
<dbReference type="CDD" id="cd00088">
    <property type="entry name" value="HPT"/>
    <property type="match status" value="1"/>
</dbReference>
<dbReference type="GO" id="GO:0000155">
    <property type="term" value="F:phosphorelay sensor kinase activity"/>
    <property type="evidence" value="ECO:0007669"/>
    <property type="project" value="InterPro"/>
</dbReference>
<dbReference type="SMART" id="SM01231">
    <property type="entry name" value="H-kinase_dim"/>
    <property type="match status" value="1"/>
</dbReference>
<dbReference type="Gene3D" id="1.20.120.160">
    <property type="entry name" value="HPT domain"/>
    <property type="match status" value="1"/>
</dbReference>
<keyword evidence="14" id="KW-1185">Reference proteome</keyword>
<evidence type="ECO:0000256" key="2">
    <source>
        <dbReference type="ARBA" id="ARBA00012438"/>
    </source>
</evidence>
<dbReference type="InterPro" id="IPR036641">
    <property type="entry name" value="HPT_dom_sf"/>
</dbReference>
<dbReference type="GO" id="GO:0006935">
    <property type="term" value="P:chemotaxis"/>
    <property type="evidence" value="ECO:0007669"/>
    <property type="project" value="InterPro"/>
</dbReference>
<dbReference type="InterPro" id="IPR005467">
    <property type="entry name" value="His_kinase_dom"/>
</dbReference>
<dbReference type="SMART" id="SM00260">
    <property type="entry name" value="CheW"/>
    <property type="match status" value="2"/>
</dbReference>
<dbReference type="AlphaFoldDB" id="A0A7W7ZBV2"/>
<dbReference type="Gene3D" id="3.30.565.10">
    <property type="entry name" value="Histidine kinase-like ATPase, C-terminal domain"/>
    <property type="match status" value="1"/>
</dbReference>
<dbReference type="Gene3D" id="3.40.50.2300">
    <property type="match status" value="1"/>
</dbReference>
<dbReference type="PROSITE" id="PS50109">
    <property type="entry name" value="HIS_KIN"/>
    <property type="match status" value="1"/>
</dbReference>
<evidence type="ECO:0000259" key="12">
    <source>
        <dbReference type="PROSITE" id="PS50894"/>
    </source>
</evidence>
<name>A0A7W7ZBV2_9BACT</name>
<feature type="domain" description="Response regulatory" evidence="10">
    <location>
        <begin position="806"/>
        <end position="921"/>
    </location>
</feature>
<keyword evidence="4 13" id="KW-0808">Transferase</keyword>
<evidence type="ECO:0000259" key="10">
    <source>
        <dbReference type="PROSITE" id="PS50110"/>
    </source>
</evidence>
<accession>A0A7W7ZBV2</accession>
<dbReference type="InterPro" id="IPR036097">
    <property type="entry name" value="HisK_dim/P_sf"/>
</dbReference>
<dbReference type="InterPro" id="IPR004358">
    <property type="entry name" value="Sig_transdc_His_kin-like_C"/>
</dbReference>
<evidence type="ECO:0000313" key="13">
    <source>
        <dbReference type="EMBL" id="MBB5056759.1"/>
    </source>
</evidence>
<dbReference type="PANTHER" id="PTHR43395:SF1">
    <property type="entry name" value="CHEMOTAXIS PROTEIN CHEA"/>
    <property type="match status" value="1"/>
</dbReference>
<organism evidence="13 14">
    <name type="scientific">Granulicella aggregans</name>
    <dbReference type="NCBI Taxonomy" id="474949"/>
    <lineage>
        <taxon>Bacteria</taxon>
        <taxon>Pseudomonadati</taxon>
        <taxon>Acidobacteriota</taxon>
        <taxon>Terriglobia</taxon>
        <taxon>Terriglobales</taxon>
        <taxon>Acidobacteriaceae</taxon>
        <taxon>Granulicella</taxon>
    </lineage>
</organism>
<dbReference type="Proteomes" id="UP000540989">
    <property type="component" value="Unassembled WGS sequence"/>
</dbReference>
<dbReference type="InterPro" id="IPR037006">
    <property type="entry name" value="CheA-like_homodim_sf"/>
</dbReference>
<comment type="caution">
    <text evidence="7">Lacks conserved residue(s) required for the propagation of feature annotation.</text>
</comment>
<dbReference type="SMART" id="SM00073">
    <property type="entry name" value="HPT"/>
    <property type="match status" value="1"/>
</dbReference>
<evidence type="ECO:0000256" key="4">
    <source>
        <dbReference type="ARBA" id="ARBA00022679"/>
    </source>
</evidence>
<protein>
    <recommendedName>
        <fullName evidence="2">histidine kinase</fullName>
        <ecNumber evidence="2">2.7.13.3</ecNumber>
    </recommendedName>
</protein>
<sequence>MDVNEQEERDEDIRQFLIESNENLATLDDEIVKLEKTPENNALISSVFRTIHTIKGTCGFFGFDLLSATAHITENILAQARAGQRTLTPDVISLILEAVDKIKILLVNIEQTGVEGDVDCAELIGRLEIAHDSCGAEAAHAAPAPPAPVAAVPSPVVEVPVATAPLPPAAPTPAPVPVAAPPAPVPVAVAPPPPVQAAPPPLAPVAAAPIPAPPPPPATPAAPAKAPAASTDSTIRVDVGLLDKLMNLVGELVLARNQLLQNSSTQSMSLQKTTQRLNLITSELQEGVMKTRMQPIGVVWNKLPRVVRDLASQVGKQISIEMIGADTELDKTIIEAIKDPLTHIVRNSCDHGVENPATRTGKGKDPEGRLLLRAFHEGGVVNIEITDDGAGIDPNKMRTKAIEKGLITEEQAAQMNDQSARELIFAPGFSTAEKVTSISGRGVGMDVVKTNIEKIGGNVEILEGKPYGTTIRIRIPLTLAIIPGLIVSLTPKVVASSNGSHVAPTRDERFVVPQANLLELVRLEGVKIEERIKSLHGTPIFHYRGQLLPLVYLRRILGKSMPEGEPEAVSIVVLQAENRSLGLVVDAIHDTQEIVVKPLGRQLKGLDCYLGGTIMGDGLPALILDVAGLARLANLQGRNSSATVDSSRSGPQQAALPTKMLLLFRAGNFHRIAVPLPLVARLEKIPTNTVERAAGQSVLHYRGDILPLVDLASVLEPGSGHDAFAEEIIQLIVFTDGARRIGVIVDQIVDIVDEAVTVRRGAAAPGLLGSAVIGGKITDLLDLHAVVSAGGGNWLNSDDIGSQGHTILLLDSCLPAREMIAEYLGASGFDVTSANSVGDAMPRIRQSSFDIVIAAVPEGRSGFDTLKALRRDKQFDRTPILGLVDHPEQLDAYVPDGLSYDARIMRSNREDLLASISSLVRPSGHYHQAMYEEAA</sequence>
<dbReference type="FunFam" id="3.30.565.10:FF:000016">
    <property type="entry name" value="Chemotaxis protein CheA, putative"/>
    <property type="match status" value="1"/>
</dbReference>
<feature type="region of interest" description="Disordered" evidence="8">
    <location>
        <begin position="206"/>
        <end position="230"/>
    </location>
</feature>
<dbReference type="Pfam" id="PF02895">
    <property type="entry name" value="H-kinase_dim"/>
    <property type="match status" value="1"/>
</dbReference>
<feature type="compositionally biased region" description="Pro residues" evidence="8">
    <location>
        <begin position="210"/>
        <end position="220"/>
    </location>
</feature>
<feature type="domain" description="CheW-like" evidence="11">
    <location>
        <begin position="490"/>
        <end position="635"/>
    </location>
</feature>
<dbReference type="SUPFAM" id="SSF47226">
    <property type="entry name" value="Histidine-containing phosphotransfer domain, HPT domain"/>
    <property type="match status" value="1"/>
</dbReference>
<evidence type="ECO:0000256" key="8">
    <source>
        <dbReference type="SAM" id="MobiDB-lite"/>
    </source>
</evidence>
<dbReference type="PROSITE" id="PS50110">
    <property type="entry name" value="RESPONSE_REGULATORY"/>
    <property type="match status" value="1"/>
</dbReference>
<feature type="modified residue" description="Phosphohistidine" evidence="6">
    <location>
        <position position="52"/>
    </location>
</feature>
<dbReference type="EC" id="2.7.13.3" evidence="2"/>
<evidence type="ECO:0000313" key="14">
    <source>
        <dbReference type="Proteomes" id="UP000540989"/>
    </source>
</evidence>
<comment type="caution">
    <text evidence="13">The sequence shown here is derived from an EMBL/GenBank/DDBJ whole genome shotgun (WGS) entry which is preliminary data.</text>
</comment>
<dbReference type="Pfam" id="PF01584">
    <property type="entry name" value="CheW"/>
    <property type="match status" value="2"/>
</dbReference>
<dbReference type="InterPro" id="IPR011006">
    <property type="entry name" value="CheY-like_superfamily"/>
</dbReference>
<dbReference type="SMART" id="SM00387">
    <property type="entry name" value="HATPase_c"/>
    <property type="match status" value="1"/>
</dbReference>
<dbReference type="InterPro" id="IPR036890">
    <property type="entry name" value="HATPase_C_sf"/>
</dbReference>
<feature type="domain" description="CheW-like" evidence="11">
    <location>
        <begin position="658"/>
        <end position="792"/>
    </location>
</feature>
<dbReference type="CDD" id="cd16916">
    <property type="entry name" value="HATPase_CheA-like"/>
    <property type="match status" value="1"/>
</dbReference>
<keyword evidence="5 13" id="KW-0418">Kinase</keyword>
<reference evidence="13 14" key="1">
    <citation type="submission" date="2020-08" db="EMBL/GenBank/DDBJ databases">
        <title>Genomic Encyclopedia of Type Strains, Phase IV (KMG-V): Genome sequencing to study the core and pangenomes of soil and plant-associated prokaryotes.</title>
        <authorList>
            <person name="Whitman W."/>
        </authorList>
    </citation>
    <scope>NUCLEOTIDE SEQUENCE [LARGE SCALE GENOMIC DNA]</scope>
    <source>
        <strain evidence="13 14">M8UP14</strain>
    </source>
</reference>
<evidence type="ECO:0000256" key="7">
    <source>
        <dbReference type="PROSITE-ProRule" id="PRU00169"/>
    </source>
</evidence>
<comment type="catalytic activity">
    <reaction evidence="1">
        <text>ATP + protein L-histidine = ADP + protein N-phospho-L-histidine.</text>
        <dbReference type="EC" id="2.7.13.3"/>
    </reaction>
</comment>
<keyword evidence="3 6" id="KW-0597">Phosphoprotein</keyword>
<dbReference type="InterPro" id="IPR051315">
    <property type="entry name" value="Bact_Chemotaxis_CheA"/>
</dbReference>
<dbReference type="RefSeq" id="WP_184214913.1">
    <property type="nucleotide sequence ID" value="NZ_JACHIP010000002.1"/>
</dbReference>
<dbReference type="EMBL" id="JACHIP010000002">
    <property type="protein sequence ID" value="MBB5056759.1"/>
    <property type="molecule type" value="Genomic_DNA"/>
</dbReference>
<evidence type="ECO:0000256" key="1">
    <source>
        <dbReference type="ARBA" id="ARBA00000085"/>
    </source>
</evidence>
<feature type="domain" description="HPt" evidence="12">
    <location>
        <begin position="5"/>
        <end position="109"/>
    </location>
</feature>
<dbReference type="Gene3D" id="1.10.287.560">
    <property type="entry name" value="Histidine kinase CheA-like, homodimeric domain"/>
    <property type="match status" value="1"/>
</dbReference>
<feature type="domain" description="Histidine kinase" evidence="9">
    <location>
        <begin position="240"/>
        <end position="479"/>
    </location>
</feature>
<dbReference type="SUPFAM" id="SSF52172">
    <property type="entry name" value="CheY-like"/>
    <property type="match status" value="1"/>
</dbReference>
<dbReference type="PROSITE" id="PS50851">
    <property type="entry name" value="CHEW"/>
    <property type="match status" value="2"/>
</dbReference>
<dbReference type="Pfam" id="PF02518">
    <property type="entry name" value="HATPase_c"/>
    <property type="match status" value="1"/>
</dbReference>
<dbReference type="InterPro" id="IPR004105">
    <property type="entry name" value="CheA-like_dim"/>
</dbReference>
<dbReference type="InterPro" id="IPR003594">
    <property type="entry name" value="HATPase_dom"/>
</dbReference>
<evidence type="ECO:0000256" key="6">
    <source>
        <dbReference type="PROSITE-ProRule" id="PRU00110"/>
    </source>
</evidence>
<dbReference type="GO" id="GO:0005737">
    <property type="term" value="C:cytoplasm"/>
    <property type="evidence" value="ECO:0007669"/>
    <property type="project" value="InterPro"/>
</dbReference>